<feature type="domain" description="ABC transmembrane type-1" evidence="8">
    <location>
        <begin position="92"/>
        <end position="271"/>
    </location>
</feature>
<comment type="caution">
    <text evidence="9">The sequence shown here is derived from an EMBL/GenBank/DDBJ whole genome shotgun (WGS) entry which is preliminary data.</text>
</comment>
<evidence type="ECO:0000313" key="10">
    <source>
        <dbReference type="Proteomes" id="UP000525027"/>
    </source>
</evidence>
<keyword evidence="4 7" id="KW-0812">Transmembrane</keyword>
<feature type="transmembrane region" description="Helical" evidence="7">
    <location>
        <begin position="46"/>
        <end position="64"/>
    </location>
</feature>
<feature type="transmembrane region" description="Helical" evidence="7">
    <location>
        <begin position="70"/>
        <end position="89"/>
    </location>
</feature>
<accession>A0A7V6ZEP5</accession>
<comment type="subcellular location">
    <subcellularLocation>
        <location evidence="7">Cell membrane</location>
        <topology evidence="7">Multi-pass membrane protein</topology>
    </subcellularLocation>
    <subcellularLocation>
        <location evidence="1">Membrane</location>
        <topology evidence="1">Multi-pass membrane protein</topology>
    </subcellularLocation>
</comment>
<keyword evidence="3" id="KW-1003">Cell membrane</keyword>
<dbReference type="PROSITE" id="PS50928">
    <property type="entry name" value="ABC_TM1"/>
    <property type="match status" value="1"/>
</dbReference>
<evidence type="ECO:0000256" key="4">
    <source>
        <dbReference type="ARBA" id="ARBA00022692"/>
    </source>
</evidence>
<evidence type="ECO:0000256" key="3">
    <source>
        <dbReference type="ARBA" id="ARBA00022475"/>
    </source>
</evidence>
<dbReference type="EMBL" id="DURU01000100">
    <property type="protein sequence ID" value="HHZ04537.1"/>
    <property type="molecule type" value="Genomic_DNA"/>
</dbReference>
<dbReference type="Pfam" id="PF00528">
    <property type="entry name" value="BPD_transp_1"/>
    <property type="match status" value="1"/>
</dbReference>
<feature type="transmembrane region" description="Helical" evidence="7">
    <location>
        <begin position="140"/>
        <end position="166"/>
    </location>
</feature>
<dbReference type="FunFam" id="1.10.3720.10:FF:000001">
    <property type="entry name" value="Glycine betaine ABC transporter, permease"/>
    <property type="match status" value="1"/>
</dbReference>
<keyword evidence="5 7" id="KW-1133">Transmembrane helix</keyword>
<organism evidence="9 10">
    <name type="scientific">Acetomicrobium hydrogeniformans</name>
    <dbReference type="NCBI Taxonomy" id="649746"/>
    <lineage>
        <taxon>Bacteria</taxon>
        <taxon>Thermotogati</taxon>
        <taxon>Synergistota</taxon>
        <taxon>Synergistia</taxon>
        <taxon>Synergistales</taxon>
        <taxon>Acetomicrobiaceae</taxon>
        <taxon>Acetomicrobium</taxon>
    </lineage>
</organism>
<keyword evidence="2 7" id="KW-0813">Transport</keyword>
<evidence type="ECO:0000256" key="5">
    <source>
        <dbReference type="ARBA" id="ARBA00022989"/>
    </source>
</evidence>
<evidence type="ECO:0000313" key="9">
    <source>
        <dbReference type="EMBL" id="HHZ04537.1"/>
    </source>
</evidence>
<dbReference type="CDD" id="cd06261">
    <property type="entry name" value="TM_PBP2"/>
    <property type="match status" value="1"/>
</dbReference>
<comment type="similarity">
    <text evidence="7">Belongs to the binding-protein-dependent transport system permease family.</text>
</comment>
<dbReference type="GO" id="GO:0005275">
    <property type="term" value="F:amine transmembrane transporter activity"/>
    <property type="evidence" value="ECO:0007669"/>
    <property type="project" value="TreeGrafter"/>
</dbReference>
<dbReference type="Proteomes" id="UP000525027">
    <property type="component" value="Unassembled WGS sequence"/>
</dbReference>
<dbReference type="AlphaFoldDB" id="A0A7V6ZEP5"/>
<dbReference type="RefSeq" id="WP_273002970.1">
    <property type="nucleotide sequence ID" value="NZ_DURU01000100.1"/>
</dbReference>
<evidence type="ECO:0000259" key="8">
    <source>
        <dbReference type="PROSITE" id="PS50928"/>
    </source>
</evidence>
<dbReference type="GO" id="GO:0015226">
    <property type="term" value="F:carnitine transmembrane transporter activity"/>
    <property type="evidence" value="ECO:0007669"/>
    <property type="project" value="TreeGrafter"/>
</dbReference>
<dbReference type="SUPFAM" id="SSF161098">
    <property type="entry name" value="MetI-like"/>
    <property type="match status" value="1"/>
</dbReference>
<dbReference type="PANTHER" id="PTHR47737">
    <property type="entry name" value="GLYCINE BETAINE/PROLINE BETAINE TRANSPORT SYSTEM PERMEASE PROTEIN PROW"/>
    <property type="match status" value="1"/>
</dbReference>
<dbReference type="Gene3D" id="1.10.3720.10">
    <property type="entry name" value="MetI-like"/>
    <property type="match status" value="1"/>
</dbReference>
<dbReference type="InterPro" id="IPR000515">
    <property type="entry name" value="MetI-like"/>
</dbReference>
<feature type="transmembrane region" description="Helical" evidence="7">
    <location>
        <begin position="96"/>
        <end position="120"/>
    </location>
</feature>
<dbReference type="GO" id="GO:0043190">
    <property type="term" value="C:ATP-binding cassette (ABC) transporter complex"/>
    <property type="evidence" value="ECO:0007669"/>
    <property type="project" value="TreeGrafter"/>
</dbReference>
<evidence type="ECO:0000256" key="6">
    <source>
        <dbReference type="ARBA" id="ARBA00023136"/>
    </source>
</evidence>
<keyword evidence="6 7" id="KW-0472">Membrane</keyword>
<name>A0A7V6ZEP5_9BACT</name>
<protein>
    <submittedName>
        <fullName evidence="9">ABC transporter permease subunit</fullName>
    </submittedName>
</protein>
<dbReference type="GO" id="GO:0015871">
    <property type="term" value="P:choline transport"/>
    <property type="evidence" value="ECO:0007669"/>
    <property type="project" value="TreeGrafter"/>
</dbReference>
<dbReference type="GO" id="GO:0031460">
    <property type="term" value="P:glycine betaine transport"/>
    <property type="evidence" value="ECO:0007669"/>
    <property type="project" value="TreeGrafter"/>
</dbReference>
<dbReference type="InterPro" id="IPR035906">
    <property type="entry name" value="MetI-like_sf"/>
</dbReference>
<dbReference type="PANTHER" id="PTHR47737:SF1">
    <property type="entry name" value="GLYCINE BETAINE_PROLINE BETAINE TRANSPORT SYSTEM PERMEASE PROTEIN PROW"/>
    <property type="match status" value="1"/>
</dbReference>
<sequence length="296" mass="32678">MFPEHFTFHVAEQVNNFVDWLLNSYAPVFDAISTGILTMLLRINEILLMVPWWLYMIIVFVVLFTTTKKLIASLTLAILPLLIGAFELWALAMESLAVVLTAVIISLLIGIPMGILMAEINSFAVVIRPILDGMQTMPSFVYLIPAMMLFGLGKVPAVLATLIYSLPPVIRLTNMGLRHVPKNIEEAALAYGATKWQLLKEVRIPLAMPSILTGVNQTTMMALAMVVVASMIGARGLGQEVLLSINRIDIGRGFEAGLSVVVMAIVIDRVTQSIAKKWEPPQVRIIGKLLFKSFFL</sequence>
<gene>
    <name evidence="9" type="ORF">GX397_05695</name>
</gene>
<evidence type="ECO:0000256" key="7">
    <source>
        <dbReference type="RuleBase" id="RU363032"/>
    </source>
</evidence>
<evidence type="ECO:0000256" key="2">
    <source>
        <dbReference type="ARBA" id="ARBA00022448"/>
    </source>
</evidence>
<reference evidence="9 10" key="1">
    <citation type="journal article" date="2020" name="Biotechnol. Biofuels">
        <title>New insights from the biogas microbiome by comprehensive genome-resolved metagenomics of nearly 1600 species originating from multiple anaerobic digesters.</title>
        <authorList>
            <person name="Campanaro S."/>
            <person name="Treu L."/>
            <person name="Rodriguez-R L.M."/>
            <person name="Kovalovszki A."/>
            <person name="Ziels R.M."/>
            <person name="Maus I."/>
            <person name="Zhu X."/>
            <person name="Kougias P.G."/>
            <person name="Basile A."/>
            <person name="Luo G."/>
            <person name="Schluter A."/>
            <person name="Konstantinidis K.T."/>
            <person name="Angelidaki I."/>
        </authorList>
    </citation>
    <scope>NUCLEOTIDE SEQUENCE [LARGE SCALE GENOMIC DNA]</scope>
    <source>
        <strain evidence="9">AS25fmACSIPFO_94</strain>
    </source>
</reference>
<evidence type="ECO:0000256" key="1">
    <source>
        <dbReference type="ARBA" id="ARBA00004141"/>
    </source>
</evidence>
<proteinExistence type="inferred from homology"/>